<feature type="domain" description="Streptococcal pilin isopeptide linkage" evidence="3">
    <location>
        <begin position="1285"/>
        <end position="1406"/>
    </location>
</feature>
<feature type="chain" id="PRO_5003243647" evidence="2">
    <location>
        <begin position="33"/>
        <end position="2289"/>
    </location>
</feature>
<dbReference type="Gene3D" id="2.60.40.3050">
    <property type="match status" value="8"/>
</dbReference>
<dbReference type="RefSeq" id="WP_002853015.1">
    <property type="nucleotide sequence ID" value="NZ_ADKM02000130.1"/>
</dbReference>
<dbReference type="Pfam" id="PF12892">
    <property type="entry name" value="FctA"/>
    <property type="match status" value="8"/>
</dbReference>
<feature type="compositionally biased region" description="Basic and acidic residues" evidence="1">
    <location>
        <begin position="2188"/>
        <end position="2200"/>
    </location>
</feature>
<dbReference type="InterPro" id="IPR022464">
    <property type="entry name" value="Strep_pil_isopept_link"/>
</dbReference>
<protein>
    <submittedName>
        <fullName evidence="4">Pilin isopeptide linkage domain protein</fullName>
    </submittedName>
</protein>
<feature type="region of interest" description="Disordered" evidence="1">
    <location>
        <begin position="2170"/>
        <end position="2265"/>
    </location>
</feature>
<evidence type="ECO:0000259" key="3">
    <source>
        <dbReference type="Pfam" id="PF12892"/>
    </source>
</evidence>
<feature type="domain" description="Streptococcal pilin isopeptide linkage" evidence="3">
    <location>
        <begin position="1126"/>
        <end position="1274"/>
    </location>
</feature>
<proteinExistence type="predicted"/>
<feature type="compositionally biased region" description="Acidic residues" evidence="1">
    <location>
        <begin position="2175"/>
        <end position="2187"/>
    </location>
</feature>
<feature type="domain" description="Streptococcal pilin isopeptide linkage" evidence="3">
    <location>
        <begin position="1544"/>
        <end position="1657"/>
    </location>
</feature>
<accession>E9SH08</accession>
<gene>
    <name evidence="4" type="ORF">CUS_7536</name>
</gene>
<dbReference type="EMBL" id="ADKM02000130">
    <property type="protein sequence ID" value="EGC01445.1"/>
    <property type="molecule type" value="Genomic_DNA"/>
</dbReference>
<feature type="domain" description="Streptococcal pilin isopeptide linkage" evidence="3">
    <location>
        <begin position="2056"/>
        <end position="2168"/>
    </location>
</feature>
<organism evidence="4 5">
    <name type="scientific">Ruminococcus albus 8</name>
    <dbReference type="NCBI Taxonomy" id="246199"/>
    <lineage>
        <taxon>Bacteria</taxon>
        <taxon>Bacillati</taxon>
        <taxon>Bacillota</taxon>
        <taxon>Clostridia</taxon>
        <taxon>Eubacteriales</taxon>
        <taxon>Oscillospiraceae</taxon>
        <taxon>Ruminococcus</taxon>
    </lineage>
</organism>
<dbReference type="NCBIfam" id="NF033846">
    <property type="entry name" value="Rumino_NPXTG"/>
    <property type="match status" value="1"/>
</dbReference>
<evidence type="ECO:0000313" key="5">
    <source>
        <dbReference type="Proteomes" id="UP000004259"/>
    </source>
</evidence>
<feature type="domain" description="Streptococcal pilin isopeptide linkage" evidence="3">
    <location>
        <begin position="1799"/>
        <end position="1919"/>
    </location>
</feature>
<evidence type="ECO:0000256" key="2">
    <source>
        <dbReference type="SAM" id="SignalP"/>
    </source>
</evidence>
<dbReference type="STRING" id="246199.CUS_7536"/>
<dbReference type="NCBIfam" id="TIGR03786">
    <property type="entry name" value="strep_pil_rpt"/>
    <property type="match status" value="7"/>
</dbReference>
<keyword evidence="5" id="KW-1185">Reference proteome</keyword>
<feature type="domain" description="Streptococcal pilin isopeptide linkage" evidence="3">
    <location>
        <begin position="1930"/>
        <end position="2047"/>
    </location>
</feature>
<reference evidence="4 5" key="1">
    <citation type="submission" date="2011-02" db="EMBL/GenBank/DDBJ databases">
        <authorList>
            <person name="Nelson K.E."/>
            <person name="Sutton G."/>
            <person name="Torralba M."/>
            <person name="Durkin S."/>
            <person name="Harkins D."/>
            <person name="Montgomery R."/>
            <person name="Ziemer C."/>
            <person name="Klaassens E."/>
            <person name="Ocuiv P."/>
            <person name="Morrison M."/>
        </authorList>
    </citation>
    <scope>NUCLEOTIDE SEQUENCE [LARGE SCALE GENOMIC DNA]</scope>
    <source>
        <strain evidence="4 5">8</strain>
    </source>
</reference>
<sequence>MQKSTHRLCYRVLAGMLSLVCLFSLLMGTAPAAFAASAEYPENIELLFLNKPNDNIIISEDERSADFNIPDSGQQVDIRLRISLNKKYEEGQLSIIIPYNAFKNRNGEYFRMTNKIAFLNQINAEASLLKVVQDRSGRPGEDSVIELTNKTASAPQIELDISYLVNAVTVEDNSVQDYGIKIIDTKTGEDRSPEKLTATFRTHVRNAKIYKYTENEGIDEGCYYAWDDMLEERYKLTSKYGIDEAAFNELCKEYDYVGYRFMCSVDCNQTVQMYFKEDPEGGEAVAMSQLYNYKNCTPLDKVTEGEHAGEWLYNGNDAEFLCLVRYPKSVAESADGENNPYIKNNVTVTYVGVDGDTKDITSNSDTCRSIWQGMGALYHGDIWSVRKESGPDPSGALDLLRAGRDATFSYTVTGIGLTYKYGAADGFTYKNGPYSMEVVDDALYVNGLGENGKSSARLGPYDFHFKTFTMAVSHKDVTSVKLNLDVNAYTMRPIKDRKPVEVYVMTADKPDVWQLDQTVSLPKGSSDFEYADENGSAVFKFKHDKVYRIKFTYPDANGDIELDSNVTGVLKGTGSTVKQVIANMDKINLKNFQLFNWDGQMGYDGNGRWENPSDGATVYSSDKWVRQDLLEFDAQNYEGHVNEDGNVKIANRLSASNNIIGADAICGAAKVSEGIEQEDQRIYCNYTLAAMSGKAATPEELAQLIELGVVGGSNTVVFHELLPVGMSLESVEPVVGESTNFEDNPKQYNWAKLWTQYSGHIHPVSALEPKISYEVTDNYKGTLRQMATITVTYPELPIAKLGEYNNSCYVLASVIKVKTRGEYADLRTSKLDNYMVAQYLDDEGKPVKLGGVMAKPDDGGVYSDIKDREGNAALNDVDEDGDTTTTSIVAADASDTVVMYYSGTQLEKKIKADDFDTYFKDFTQTYAGHNYTYRIQFFTNVGTAKNVVIYDSIEEAYNESKYQGLPYWKGTLYGVDLSEAKDAGFDKIKVYVNTSHFYSDGEIATNYDAGYEGLTPADLTAANGWQLIDPDNYDGWADVKTIAFSIGEDVTFGQADDLPKSVSVYLKMTAPDTIHPDQTPTSQVLAYNAPAYYSEKKMGLTDWSKDTTIANVVTIGLKSATADIPAVTKKVTGAALPADFEDTCTFNIKPVNGSQAPRAYNNGVWGKAISAVNVKVNAENATAVADENGSLLFTEPCTQSYEITEKAGAKEGVTYSKEKYLVTYDVTDERKDVQYDDNTLLNVEMHIYKTADAEGNALETPIEVKSIEFENNYEPAPAEFEIPTVIKKIKGAERPEEKEFTFGILNTYVGVIIPMPEKPIVTIKGEGKASFGKVLYTKAGKYRYIIKEIASGQKGYTYDGHGYLLIVNVTDVGGKLKAEVSELTRSDPETEVSETAEEIVFENTYTPNPSSAVVFPEVYKQFSGHNRLDDKEFNFTLSAKNGAPLPEKTTVTVVGAGKASFGGISYDKAGKYVYEITEDDFDLSYVGYTKDNTVYTYTVTVVDNDGQLEAEGVLTNAGNAANAAIFVNDYTPIPTSIVTGAPVKKIDGDTHGNEPKVFAFEMTPVNGAPAPASTISRVQGEGTGRSFGRISFTEAGTYSYTISEKALPDDYTGFTKDNAVYDYTVTVTDNGGRLTANGVLTLNGVRTDELAFTNTYKPEGTYIDVPMAVKKVEGDIGENEDKVFTFEIISAEENADIVLPMPDKTTATVTGSGEATSFGSVKYDDVGTYHYSIIEHELDDTHTGYTRDESVYALTVTVTDIDGKLSASYELTKDGEQFDSAEFVNEYKPLPTELELPVAVKEIDGDTADSEDREFTFVLTDAEDTSSAEQPKPDPNTAKVTGAGEATPFGKIKFTEAGEYSYEIFEQELDDTHAGYTRDGSIYSVVVTVTDKDGQLTASYVMTKNGEPADKPVFVNDYKAEPCDLELPVAVKEIDGIVPDEEEREFTFELTSAEDKNAPMPEKAVVAVKGEGEAEAFGKVTYDKAGTYTYEIFERDLDDSYVGYSKDNSVYTLTVIVNDIGGKLAAKYTLTKNGESSDALVFVNKYTPKPLDTELEIEKQIEGTAPAEAETYSFIITGGEGAPLPAETTLTITGAGKASFGGWTYTKAGVYSYTVSEVKGSASNCTYDPSVYTVTDTVTDKGGVLVMARKVTVNGAEVKDITFVNTYSDDREVTVPEDEDSTPLSEEESSRTPEEGDSSREQTTVEDSSTPDSSESSSSDTSSSSQSSSSSTSSTTSTSSKTESKSTTSVTTTPNTSNPGTGAGKTLAGVEIVLLGAAICVLKKRKNNK</sequence>
<keyword evidence="2" id="KW-0732">Signal</keyword>
<name>E9SH08_RUMAL</name>
<feature type="region of interest" description="Disordered" evidence="1">
    <location>
        <begin position="1821"/>
        <end position="1844"/>
    </location>
</feature>
<dbReference type="eggNOG" id="COG4932">
    <property type="taxonomic scope" value="Bacteria"/>
</dbReference>
<feature type="domain" description="Streptococcal pilin isopeptide linkage" evidence="3">
    <location>
        <begin position="1417"/>
        <end position="1531"/>
    </location>
</feature>
<evidence type="ECO:0000313" key="4">
    <source>
        <dbReference type="EMBL" id="EGC01445.1"/>
    </source>
</evidence>
<dbReference type="InterPro" id="IPR038174">
    <property type="entry name" value="Strep_pil_link_sf"/>
</dbReference>
<feature type="signal peptide" evidence="2">
    <location>
        <begin position="1"/>
        <end position="32"/>
    </location>
</feature>
<dbReference type="Proteomes" id="UP000004259">
    <property type="component" value="Unassembled WGS sequence"/>
</dbReference>
<evidence type="ECO:0000256" key="1">
    <source>
        <dbReference type="SAM" id="MobiDB-lite"/>
    </source>
</evidence>
<feature type="compositionally biased region" description="Low complexity" evidence="1">
    <location>
        <begin position="2205"/>
        <end position="2258"/>
    </location>
</feature>
<feature type="domain" description="Streptococcal pilin isopeptide linkage" evidence="3">
    <location>
        <begin position="1668"/>
        <end position="1788"/>
    </location>
</feature>
<comment type="caution">
    <text evidence="4">The sequence shown here is derived from an EMBL/GenBank/DDBJ whole genome shotgun (WGS) entry which is preliminary data.</text>
</comment>